<dbReference type="InterPro" id="IPR018687">
    <property type="entry name" value="DUF2177_membr"/>
</dbReference>
<dbReference type="AlphaFoldDB" id="A0A6C0LL09"/>
<feature type="transmembrane region" description="Helical" evidence="1">
    <location>
        <begin position="6"/>
        <end position="26"/>
    </location>
</feature>
<reference evidence="2" key="1">
    <citation type="journal article" date="2020" name="Nature">
        <title>Giant virus diversity and host interactions through global metagenomics.</title>
        <authorList>
            <person name="Schulz F."/>
            <person name="Roux S."/>
            <person name="Paez-Espino D."/>
            <person name="Jungbluth S."/>
            <person name="Walsh D.A."/>
            <person name="Denef V.J."/>
            <person name="McMahon K.D."/>
            <person name="Konstantinidis K.T."/>
            <person name="Eloe-Fadrosh E.A."/>
            <person name="Kyrpides N.C."/>
            <person name="Woyke T."/>
        </authorList>
    </citation>
    <scope>NUCLEOTIDE SEQUENCE</scope>
    <source>
        <strain evidence="2">GVMAG-M-3300027892-73</strain>
    </source>
</reference>
<organism evidence="2">
    <name type="scientific">viral metagenome</name>
    <dbReference type="NCBI Taxonomy" id="1070528"/>
    <lineage>
        <taxon>unclassified sequences</taxon>
        <taxon>metagenomes</taxon>
        <taxon>organismal metagenomes</taxon>
    </lineage>
</organism>
<keyword evidence="1" id="KW-0472">Membrane</keyword>
<proteinExistence type="predicted"/>
<protein>
    <recommendedName>
        <fullName evidence="3">DUF2177 family protein</fullName>
    </recommendedName>
</protein>
<evidence type="ECO:0000313" key="2">
    <source>
        <dbReference type="EMBL" id="QHU31030.1"/>
    </source>
</evidence>
<accession>A0A6C0LL09</accession>
<evidence type="ECO:0008006" key="3">
    <source>
        <dbReference type="Google" id="ProtNLM"/>
    </source>
</evidence>
<feature type="transmembrane region" description="Helical" evidence="1">
    <location>
        <begin position="106"/>
        <end position="123"/>
    </location>
</feature>
<feature type="transmembrane region" description="Helical" evidence="1">
    <location>
        <begin position="47"/>
        <end position="66"/>
    </location>
</feature>
<keyword evidence="1" id="KW-0812">Transmembrane</keyword>
<sequence length="124" mass="14233">MKNTNQIAYLLAAVLLVVLDSVYLNLVKQYYNYQIKSVQGSDMKINLSAAILCYVFLVFGINYFIIREKKSVLDAFLLGLTIYAVYELTSMALLKKWSWLTVIMDTTWGGILFGLTTYLVYLIF</sequence>
<keyword evidence="1" id="KW-1133">Transmembrane helix</keyword>
<evidence type="ECO:0000256" key="1">
    <source>
        <dbReference type="SAM" id="Phobius"/>
    </source>
</evidence>
<feature type="transmembrane region" description="Helical" evidence="1">
    <location>
        <begin position="72"/>
        <end position="94"/>
    </location>
</feature>
<dbReference type="Pfam" id="PF09945">
    <property type="entry name" value="DUF2177"/>
    <property type="match status" value="1"/>
</dbReference>
<dbReference type="EMBL" id="MN740522">
    <property type="protein sequence ID" value="QHU31030.1"/>
    <property type="molecule type" value="Genomic_DNA"/>
</dbReference>
<name>A0A6C0LL09_9ZZZZ</name>